<gene>
    <name evidence="1" type="primary">Ralgapa2</name>
    <name evidence="1" type="ORF">CEXT_291421</name>
</gene>
<keyword evidence="2" id="KW-1185">Reference proteome</keyword>
<dbReference type="InterPro" id="IPR027107">
    <property type="entry name" value="Tuberin/Ral-act_asu"/>
</dbReference>
<sequence>MTPCKKDLYSFGNQKCPVLQSLGAAVVDFQIVKTSFGCQKSSQKVLDPKKDCLSRLKHLRIVLENSDTSEAKAFFESNYSHIYYIFYDVFISAENNLKQRAHQRTAREDLEIVRFIFEKLLILLPELINSQMAVSQHKENKKNFFITEIPPSFAEMVSTQSFHSRPNSSHSHGFLQQKFHFNENYQETSTFYANTTDVPEAGFSCTTNLFAPVLDLPMLRRESDMKSNMTAPDSLRKIPSFTANQLLFDGPHILHNT</sequence>
<name>A0AAV4S105_CAEEX</name>
<dbReference type="PANTHER" id="PTHR10063">
    <property type="entry name" value="TUBERIN"/>
    <property type="match status" value="1"/>
</dbReference>
<comment type="caution">
    <text evidence="1">The sequence shown here is derived from an EMBL/GenBank/DDBJ whole genome shotgun (WGS) entry which is preliminary data.</text>
</comment>
<dbReference type="Proteomes" id="UP001054945">
    <property type="component" value="Unassembled WGS sequence"/>
</dbReference>
<dbReference type="GO" id="GO:0005737">
    <property type="term" value="C:cytoplasm"/>
    <property type="evidence" value="ECO:0007669"/>
    <property type="project" value="TreeGrafter"/>
</dbReference>
<protein>
    <submittedName>
        <fullName evidence="1">Ral GTPase-activating protein subunit alpha-2</fullName>
    </submittedName>
</protein>
<proteinExistence type="predicted"/>
<dbReference type="PANTHER" id="PTHR10063:SF11">
    <property type="entry name" value="RHO GTPASE-ACTIVATING PROTEIN CG5521-RELATED"/>
    <property type="match status" value="1"/>
</dbReference>
<evidence type="ECO:0000313" key="2">
    <source>
        <dbReference type="Proteomes" id="UP001054945"/>
    </source>
</evidence>
<organism evidence="1 2">
    <name type="scientific">Caerostris extrusa</name>
    <name type="common">Bark spider</name>
    <name type="synonym">Caerostris bankana</name>
    <dbReference type="NCBI Taxonomy" id="172846"/>
    <lineage>
        <taxon>Eukaryota</taxon>
        <taxon>Metazoa</taxon>
        <taxon>Ecdysozoa</taxon>
        <taxon>Arthropoda</taxon>
        <taxon>Chelicerata</taxon>
        <taxon>Arachnida</taxon>
        <taxon>Araneae</taxon>
        <taxon>Araneomorphae</taxon>
        <taxon>Entelegynae</taxon>
        <taxon>Araneoidea</taxon>
        <taxon>Araneidae</taxon>
        <taxon>Caerostris</taxon>
    </lineage>
</organism>
<evidence type="ECO:0000313" key="1">
    <source>
        <dbReference type="EMBL" id="GIY27853.1"/>
    </source>
</evidence>
<dbReference type="EMBL" id="BPLR01008864">
    <property type="protein sequence ID" value="GIY27853.1"/>
    <property type="molecule type" value="Genomic_DNA"/>
</dbReference>
<dbReference type="GO" id="GO:0005096">
    <property type="term" value="F:GTPase activator activity"/>
    <property type="evidence" value="ECO:0007669"/>
    <property type="project" value="InterPro"/>
</dbReference>
<dbReference type="AlphaFoldDB" id="A0AAV4S105"/>
<accession>A0AAV4S105</accession>
<reference evidence="1 2" key="1">
    <citation type="submission" date="2021-06" db="EMBL/GenBank/DDBJ databases">
        <title>Caerostris extrusa draft genome.</title>
        <authorList>
            <person name="Kono N."/>
            <person name="Arakawa K."/>
        </authorList>
    </citation>
    <scope>NUCLEOTIDE SEQUENCE [LARGE SCALE GENOMIC DNA]</scope>
</reference>
<dbReference type="GO" id="GO:0005634">
    <property type="term" value="C:nucleus"/>
    <property type="evidence" value="ECO:0007669"/>
    <property type="project" value="InterPro"/>
</dbReference>